<dbReference type="AlphaFoldDB" id="L9XI52"/>
<sequence length="102" mass="11039">MSWSTANGSGSGTPQSAFVADVAGARVLEDRVEGWDDLSLARRSEVLGTLRLFLEWCPTCDGAVNVERAVVECCCRRYVVVAATCEECTDRVLEVGSESSLY</sequence>
<reference evidence="3 4" key="1">
    <citation type="journal article" date="2014" name="PLoS Genet.">
        <title>Phylogenetically driven sequencing of extremely halophilic archaea reveals strategies for static and dynamic osmo-response.</title>
        <authorList>
            <person name="Becker E.A."/>
            <person name="Seitzer P.M."/>
            <person name="Tritt A."/>
            <person name="Larsen D."/>
            <person name="Krusor M."/>
            <person name="Yao A.I."/>
            <person name="Wu D."/>
            <person name="Madern D."/>
            <person name="Eisen J.A."/>
            <person name="Darling A.E."/>
            <person name="Facciotti M.T."/>
        </authorList>
    </citation>
    <scope>NUCLEOTIDE SEQUENCE [LARGE SCALE GENOMIC DNA]</scope>
    <source>
        <strain evidence="3 4">DSM 10524</strain>
    </source>
</reference>
<evidence type="ECO:0000313" key="3">
    <source>
        <dbReference type="EMBL" id="ELY60353.1"/>
    </source>
</evidence>
<name>L9XI52_9EURY</name>
<dbReference type="EMBL" id="AOIB01000013">
    <property type="protein sequence ID" value="ELY60353.1"/>
    <property type="molecule type" value="Genomic_DNA"/>
</dbReference>
<gene>
    <name evidence="3" type="ORF">C491_03625</name>
</gene>
<dbReference type="Pfam" id="PF26238">
    <property type="entry name" value="DUF8054_M"/>
    <property type="match status" value="1"/>
</dbReference>
<accession>L9XI52</accession>
<evidence type="ECO:0000259" key="1">
    <source>
        <dbReference type="Pfam" id="PF26237"/>
    </source>
</evidence>
<feature type="domain" description="DUF8054" evidence="2">
    <location>
        <begin position="15"/>
        <end position="52"/>
    </location>
</feature>
<evidence type="ECO:0000259" key="2">
    <source>
        <dbReference type="Pfam" id="PF26238"/>
    </source>
</evidence>
<evidence type="ECO:0000313" key="4">
    <source>
        <dbReference type="Proteomes" id="UP000011688"/>
    </source>
</evidence>
<dbReference type="Proteomes" id="UP000011688">
    <property type="component" value="Unassembled WGS sequence"/>
</dbReference>
<dbReference type="STRING" id="1227497.C491_03625"/>
<dbReference type="InterPro" id="IPR058675">
    <property type="entry name" value="DUF8054_C"/>
</dbReference>
<organism evidence="3 4">
    <name type="scientific">Natronococcus amylolyticus DSM 10524</name>
    <dbReference type="NCBI Taxonomy" id="1227497"/>
    <lineage>
        <taxon>Archaea</taxon>
        <taxon>Methanobacteriati</taxon>
        <taxon>Methanobacteriota</taxon>
        <taxon>Stenosarchaea group</taxon>
        <taxon>Halobacteria</taxon>
        <taxon>Halobacteriales</taxon>
        <taxon>Natrialbaceae</taxon>
        <taxon>Natronococcus</taxon>
    </lineage>
</organism>
<feature type="domain" description="DUF8054" evidence="1">
    <location>
        <begin position="55"/>
        <end position="95"/>
    </location>
</feature>
<dbReference type="eggNOG" id="arCOG08109">
    <property type="taxonomic scope" value="Archaea"/>
</dbReference>
<dbReference type="Pfam" id="PF26237">
    <property type="entry name" value="DUF8054_C"/>
    <property type="match status" value="1"/>
</dbReference>
<keyword evidence="4" id="KW-1185">Reference proteome</keyword>
<comment type="caution">
    <text evidence="3">The sequence shown here is derived from an EMBL/GenBank/DDBJ whole genome shotgun (WGS) entry which is preliminary data.</text>
</comment>
<proteinExistence type="predicted"/>
<dbReference type="OrthoDB" id="292134at2157"/>
<protein>
    <submittedName>
        <fullName evidence="3">Uncharacterized protein</fullName>
    </submittedName>
</protein>
<dbReference type="RefSeq" id="WP_005553839.1">
    <property type="nucleotide sequence ID" value="NZ_AOIB01000013.1"/>
</dbReference>
<dbReference type="InterPro" id="IPR058775">
    <property type="entry name" value="DUF8054_M"/>
</dbReference>